<dbReference type="PANTHER" id="PTHR31302">
    <property type="entry name" value="TRANSMEMBRANE PROTEIN WITH METALLOPHOSPHOESTERASE DOMAIN-RELATED"/>
    <property type="match status" value="1"/>
</dbReference>
<dbReference type="Pfam" id="PF00149">
    <property type="entry name" value="Metallophos"/>
    <property type="match status" value="1"/>
</dbReference>
<evidence type="ECO:0000313" key="2">
    <source>
        <dbReference type="EMBL" id="WVX82873.1"/>
    </source>
</evidence>
<name>A0ABZ2CH65_9BACI</name>
<gene>
    <name evidence="2" type="ORF">R4Z09_07820</name>
</gene>
<evidence type="ECO:0000259" key="1">
    <source>
        <dbReference type="Pfam" id="PF00149"/>
    </source>
</evidence>
<dbReference type="Proteomes" id="UP001357223">
    <property type="component" value="Chromosome"/>
</dbReference>
<evidence type="ECO:0000313" key="3">
    <source>
        <dbReference type="Proteomes" id="UP001357223"/>
    </source>
</evidence>
<dbReference type="Gene3D" id="3.60.21.10">
    <property type="match status" value="1"/>
</dbReference>
<feature type="domain" description="Calcineurin-like phosphoesterase" evidence="1">
    <location>
        <begin position="49"/>
        <end position="204"/>
    </location>
</feature>
<proteinExistence type="predicted"/>
<keyword evidence="3" id="KW-1185">Reference proteome</keyword>
<sequence length="259" mass="29325">MDIFIVLLVGFLLGVCLLLFMYKEAFSNRVIYHHLTFTSFPKSFGKLNLFFISDIHRRRISGKIIEQVQGKVDLVIIGGDITEKGVPMERVKNNLLQLKKLGKVLFVWGNNDYEVDVPRLESLFLSLEIEVLVNRSISFESRQGERFFILGVDDLSTNQADIDQALMKTDHNCFKILVSHNPEISRKLRSDHGISLMLSGHTHGGQIHLLGFSPYEKGKLITEHERTILISNGYGTTGVPLRLGAKAETHLLTIEHGRN</sequence>
<dbReference type="EMBL" id="CP137640">
    <property type="protein sequence ID" value="WVX82873.1"/>
    <property type="molecule type" value="Genomic_DNA"/>
</dbReference>
<reference evidence="2 3" key="1">
    <citation type="submission" date="2023-10" db="EMBL/GenBank/DDBJ databases">
        <title>Niallia locisalis sp.nov. isolated from a salt pond sample.</title>
        <authorList>
            <person name="Li X.-J."/>
            <person name="Dong L."/>
        </authorList>
    </citation>
    <scope>NUCLEOTIDE SEQUENCE [LARGE SCALE GENOMIC DNA]</scope>
    <source>
        <strain evidence="2 3">DSM 29761</strain>
    </source>
</reference>
<dbReference type="InterPro" id="IPR051158">
    <property type="entry name" value="Metallophosphoesterase_sf"/>
</dbReference>
<accession>A0ABZ2CH65</accession>
<dbReference type="PANTHER" id="PTHR31302:SF32">
    <property type="entry name" value="PHOSPHOESTERASE"/>
    <property type="match status" value="1"/>
</dbReference>
<dbReference type="InterPro" id="IPR004843">
    <property type="entry name" value="Calcineurin-like_PHP"/>
</dbReference>
<organism evidence="2 3">
    <name type="scientific">Niallia oryzisoli</name>
    <dbReference type="NCBI Taxonomy" id="1737571"/>
    <lineage>
        <taxon>Bacteria</taxon>
        <taxon>Bacillati</taxon>
        <taxon>Bacillota</taxon>
        <taxon>Bacilli</taxon>
        <taxon>Bacillales</taxon>
        <taxon>Bacillaceae</taxon>
        <taxon>Niallia</taxon>
    </lineage>
</organism>
<dbReference type="InterPro" id="IPR029052">
    <property type="entry name" value="Metallo-depent_PP-like"/>
</dbReference>
<protein>
    <submittedName>
        <fullName evidence="2">Metallophosphoesterase family protein</fullName>
    </submittedName>
</protein>
<dbReference type="SUPFAM" id="SSF56300">
    <property type="entry name" value="Metallo-dependent phosphatases"/>
    <property type="match status" value="1"/>
</dbReference>
<dbReference type="RefSeq" id="WP_338451768.1">
    <property type="nucleotide sequence ID" value="NZ_CP137640.1"/>
</dbReference>